<reference evidence="2 3" key="1">
    <citation type="submission" date="2019-12" db="EMBL/GenBank/DDBJ databases">
        <title>Genomic-based taxomic classification of the family Erythrobacteraceae.</title>
        <authorList>
            <person name="Xu L."/>
        </authorList>
    </citation>
    <scope>NUCLEOTIDE SEQUENCE [LARGE SCALE GENOMIC DNA]</scope>
    <source>
        <strain evidence="2 3">MCCC 1K02066</strain>
    </source>
</reference>
<evidence type="ECO:0000313" key="2">
    <source>
        <dbReference type="EMBL" id="MXP41413.1"/>
    </source>
</evidence>
<dbReference type="EMBL" id="WTYK01000003">
    <property type="protein sequence ID" value="MXP41413.1"/>
    <property type="molecule type" value="Genomic_DNA"/>
</dbReference>
<accession>A0A6I4UV74</accession>
<protein>
    <submittedName>
        <fullName evidence="2">Polysaccharide pyruvyl transferase family protein</fullName>
    </submittedName>
</protein>
<evidence type="ECO:0000259" key="1">
    <source>
        <dbReference type="Pfam" id="PF04230"/>
    </source>
</evidence>
<dbReference type="OrthoDB" id="9799278at2"/>
<keyword evidence="3" id="KW-1185">Reference proteome</keyword>
<gene>
    <name evidence="2" type="ORF">GRI75_07125</name>
</gene>
<feature type="domain" description="Polysaccharide pyruvyl transferase" evidence="1">
    <location>
        <begin position="34"/>
        <end position="313"/>
    </location>
</feature>
<evidence type="ECO:0000313" key="3">
    <source>
        <dbReference type="Proteomes" id="UP000469159"/>
    </source>
</evidence>
<sequence length="375" mass="41493">MADTSARGVSPDVPEPIAPRRLKVGVLTFHRCINYGSYWQARALVEGLRARGHDAELLDHDCPQVRYAELRCAFQPLLPQRSPRSDFPLYAEKARRVLAAADALPCSPRFPLDRPDLLDGYDAIVVGSDEVWNMHHPWYGGKAIFYGDGLPAERLVSYAASFGNHDASEGLHHWWADKLRRFTAISVRDGNSRAMLRRSLDAEPELVLDPVLQFPPKKPPEPARDDDTKPYVAVYGHSFPAWYGEAVRAFARQRGYRLVSIGYRNDWADEQRIGAGPLEFARLIANAASVATNFFHGCVFALLNSRPFAAVSSAYRSNKLRDLVAAVGAERRLVSGPGQGSEIAGHLATPLSPMVAARIASLRQNSNRYLAHALG</sequence>
<dbReference type="AlphaFoldDB" id="A0A6I4UV74"/>
<comment type="caution">
    <text evidence="2">The sequence shown here is derived from an EMBL/GenBank/DDBJ whole genome shotgun (WGS) entry which is preliminary data.</text>
</comment>
<dbReference type="InterPro" id="IPR007345">
    <property type="entry name" value="Polysacch_pyruvyl_Trfase"/>
</dbReference>
<name>A0A6I4UV74_9SPHN</name>
<keyword evidence="2" id="KW-0808">Transferase</keyword>
<organism evidence="2 3">
    <name type="scientific">Croceibacterium soli</name>
    <dbReference type="NCBI Taxonomy" id="1739690"/>
    <lineage>
        <taxon>Bacteria</taxon>
        <taxon>Pseudomonadati</taxon>
        <taxon>Pseudomonadota</taxon>
        <taxon>Alphaproteobacteria</taxon>
        <taxon>Sphingomonadales</taxon>
        <taxon>Erythrobacteraceae</taxon>
        <taxon>Croceibacterium</taxon>
    </lineage>
</organism>
<proteinExistence type="predicted"/>
<dbReference type="Proteomes" id="UP000469159">
    <property type="component" value="Unassembled WGS sequence"/>
</dbReference>
<dbReference type="Pfam" id="PF04230">
    <property type="entry name" value="PS_pyruv_trans"/>
    <property type="match status" value="1"/>
</dbReference>
<dbReference type="GO" id="GO:0016740">
    <property type="term" value="F:transferase activity"/>
    <property type="evidence" value="ECO:0007669"/>
    <property type="project" value="UniProtKB-KW"/>
</dbReference>